<sequence>MTGNSSSEFNGSRAYSGRLESRQPLRNLPTNFQVHTTFNFKARKLSSMILRDIAVLAEDDPIKILFRVLQPWPTTFANVTQVHLEAIAARRLQRNNPTANKLTQSARNALFDPGYGMTARDRFFQDLALISLECPFPPSAADLTAMTIWDLGRIAKGTSDSKYDIAMQRQYAQIEELPSLQKPPRRLPDETPNNRGCAKERMIDNGDLGVAKGFNMAPGVLHSQQLTMPRNQLGPLLPWRSETTIHGHIAERIMIDRAACLIMDLFYVYRKRCYHDIFSHIEYRHGLLYLYSLERRTSAKNRDFPLRRFPIDKVPNGNDLNACLVSQECINFCVQMYDLVLIFLRDLCPIMHEYHLYVRNAVRPTLYFDPASRPHNNVLALHTVLRANSRSGRSYCLDFTAAQFGWDDPCSDWTAFATTRLRSVSRVAPFGTECAAARRQAREAGPARVTMEFFCEVAGRFTDVVRGWFQKEGWVVEELLALGERDFETVAGGLLKNVEGEFGRVMEEMERRREYCLVLRDGAVHIEQKSLGRRPTAKGVGLYD</sequence>
<dbReference type="AlphaFoldDB" id="A0A6A6HHR2"/>
<proteinExistence type="predicted"/>
<dbReference type="EMBL" id="ML991779">
    <property type="protein sequence ID" value="KAF2237636.1"/>
    <property type="molecule type" value="Genomic_DNA"/>
</dbReference>
<evidence type="ECO:0000313" key="1">
    <source>
        <dbReference type="EMBL" id="KAF2237636.1"/>
    </source>
</evidence>
<gene>
    <name evidence="1" type="ORF">EV356DRAFT_381473</name>
</gene>
<protein>
    <submittedName>
        <fullName evidence="1">Uncharacterized protein</fullName>
    </submittedName>
</protein>
<reference evidence="1" key="1">
    <citation type="journal article" date="2020" name="Stud. Mycol.">
        <title>101 Dothideomycetes genomes: a test case for predicting lifestyles and emergence of pathogens.</title>
        <authorList>
            <person name="Haridas S."/>
            <person name="Albert R."/>
            <person name="Binder M."/>
            <person name="Bloem J."/>
            <person name="Labutti K."/>
            <person name="Salamov A."/>
            <person name="Andreopoulos B."/>
            <person name="Baker S."/>
            <person name="Barry K."/>
            <person name="Bills G."/>
            <person name="Bluhm B."/>
            <person name="Cannon C."/>
            <person name="Castanera R."/>
            <person name="Culley D."/>
            <person name="Daum C."/>
            <person name="Ezra D."/>
            <person name="Gonzalez J."/>
            <person name="Henrissat B."/>
            <person name="Kuo A."/>
            <person name="Liang C."/>
            <person name="Lipzen A."/>
            <person name="Lutzoni F."/>
            <person name="Magnuson J."/>
            <person name="Mondo S."/>
            <person name="Nolan M."/>
            <person name="Ohm R."/>
            <person name="Pangilinan J."/>
            <person name="Park H.-J."/>
            <person name="Ramirez L."/>
            <person name="Alfaro M."/>
            <person name="Sun H."/>
            <person name="Tritt A."/>
            <person name="Yoshinaga Y."/>
            <person name="Zwiers L.-H."/>
            <person name="Turgeon B."/>
            <person name="Goodwin S."/>
            <person name="Spatafora J."/>
            <person name="Crous P."/>
            <person name="Grigoriev I."/>
        </authorList>
    </citation>
    <scope>NUCLEOTIDE SEQUENCE</scope>
    <source>
        <strain evidence="1">Tuck. ex Michener</strain>
    </source>
</reference>
<organism evidence="1 2">
    <name type="scientific">Viridothelium virens</name>
    <name type="common">Speckled blister lichen</name>
    <name type="synonym">Trypethelium virens</name>
    <dbReference type="NCBI Taxonomy" id="1048519"/>
    <lineage>
        <taxon>Eukaryota</taxon>
        <taxon>Fungi</taxon>
        <taxon>Dikarya</taxon>
        <taxon>Ascomycota</taxon>
        <taxon>Pezizomycotina</taxon>
        <taxon>Dothideomycetes</taxon>
        <taxon>Dothideomycetes incertae sedis</taxon>
        <taxon>Trypetheliales</taxon>
        <taxon>Trypetheliaceae</taxon>
        <taxon>Viridothelium</taxon>
    </lineage>
</organism>
<name>A0A6A6HHR2_VIRVR</name>
<evidence type="ECO:0000313" key="2">
    <source>
        <dbReference type="Proteomes" id="UP000800092"/>
    </source>
</evidence>
<keyword evidence="2" id="KW-1185">Reference proteome</keyword>
<dbReference type="Proteomes" id="UP000800092">
    <property type="component" value="Unassembled WGS sequence"/>
</dbReference>
<dbReference type="OrthoDB" id="432970at2759"/>
<accession>A0A6A6HHR2</accession>